<evidence type="ECO:0000313" key="2">
    <source>
        <dbReference type="EMBL" id="KAK4356210.1"/>
    </source>
</evidence>
<sequence>MKPTKPNDGHPVWEVPCGNREHTEIVSAFTFISAVVSALLIIVASLRYSGNIASNVLKQSRVIDKFPRFFLSPFWRTLFDVR</sequence>
<keyword evidence="1" id="KW-0812">Transmembrane</keyword>
<dbReference type="GO" id="GO:0016020">
    <property type="term" value="C:membrane"/>
    <property type="evidence" value="ECO:0007669"/>
    <property type="project" value="GOC"/>
</dbReference>
<comment type="caution">
    <text evidence="2">The sequence shown here is derived from an EMBL/GenBank/DDBJ whole genome shotgun (WGS) entry which is preliminary data.</text>
</comment>
<keyword evidence="1" id="KW-1133">Transmembrane helix</keyword>
<dbReference type="AlphaFoldDB" id="A0AAE1RPQ3"/>
<name>A0AAE1RPQ3_9SOLA</name>
<dbReference type="EMBL" id="JAVYJV010000013">
    <property type="protein sequence ID" value="KAK4356210.1"/>
    <property type="molecule type" value="Genomic_DNA"/>
</dbReference>
<protein>
    <submittedName>
        <fullName evidence="2">Uncharacterized protein</fullName>
    </submittedName>
</protein>
<dbReference type="PANTHER" id="PTHR28650">
    <property type="entry name" value="PHOSPHATIDYLINOSITOL-GLYCAN BIOSYNTHESIS CLASS X PROTEIN"/>
    <property type="match status" value="1"/>
</dbReference>
<keyword evidence="3" id="KW-1185">Reference proteome</keyword>
<organism evidence="2 3">
    <name type="scientific">Anisodus tanguticus</name>
    <dbReference type="NCBI Taxonomy" id="243964"/>
    <lineage>
        <taxon>Eukaryota</taxon>
        <taxon>Viridiplantae</taxon>
        <taxon>Streptophyta</taxon>
        <taxon>Embryophyta</taxon>
        <taxon>Tracheophyta</taxon>
        <taxon>Spermatophyta</taxon>
        <taxon>Magnoliopsida</taxon>
        <taxon>eudicotyledons</taxon>
        <taxon>Gunneridae</taxon>
        <taxon>Pentapetalae</taxon>
        <taxon>asterids</taxon>
        <taxon>lamiids</taxon>
        <taxon>Solanales</taxon>
        <taxon>Solanaceae</taxon>
        <taxon>Solanoideae</taxon>
        <taxon>Hyoscyameae</taxon>
        <taxon>Anisodus</taxon>
    </lineage>
</organism>
<dbReference type="PANTHER" id="PTHR28650:SF1">
    <property type="entry name" value="PHOSPHATIDYLINOSITOL-GLYCAN BIOSYNTHESIS CLASS X PROTEIN"/>
    <property type="match status" value="1"/>
</dbReference>
<proteinExistence type="predicted"/>
<reference evidence="2" key="1">
    <citation type="submission" date="2023-12" db="EMBL/GenBank/DDBJ databases">
        <title>Genome assembly of Anisodus tanguticus.</title>
        <authorList>
            <person name="Wang Y.-J."/>
        </authorList>
    </citation>
    <scope>NUCLEOTIDE SEQUENCE</scope>
    <source>
        <strain evidence="2">KB-2021</strain>
        <tissue evidence="2">Leaf</tissue>
    </source>
</reference>
<keyword evidence="1" id="KW-0472">Membrane</keyword>
<dbReference type="Proteomes" id="UP001291623">
    <property type="component" value="Unassembled WGS sequence"/>
</dbReference>
<dbReference type="GO" id="GO:0006506">
    <property type="term" value="P:GPI anchor biosynthetic process"/>
    <property type="evidence" value="ECO:0007669"/>
    <property type="project" value="InterPro"/>
</dbReference>
<evidence type="ECO:0000256" key="1">
    <source>
        <dbReference type="SAM" id="Phobius"/>
    </source>
</evidence>
<dbReference type="InterPro" id="IPR040039">
    <property type="entry name" value="PIGX"/>
</dbReference>
<accession>A0AAE1RPQ3</accession>
<feature type="transmembrane region" description="Helical" evidence="1">
    <location>
        <begin position="25"/>
        <end position="48"/>
    </location>
</feature>
<gene>
    <name evidence="2" type="ORF">RND71_025181</name>
</gene>
<evidence type="ECO:0000313" key="3">
    <source>
        <dbReference type="Proteomes" id="UP001291623"/>
    </source>
</evidence>